<dbReference type="Gene3D" id="3.40.50.10090">
    <property type="match status" value="1"/>
</dbReference>
<dbReference type="PANTHER" id="PTHR12390:SF0">
    <property type="entry name" value="UROPORPHYRINOGEN-III SYNTHASE"/>
    <property type="match status" value="1"/>
</dbReference>
<protein>
    <recommendedName>
        <fullName evidence="1">Tetrapyrrole biosynthesis uroporphyrinogen III synthase domain-containing protein</fullName>
    </recommendedName>
</protein>
<feature type="domain" description="Tetrapyrrole biosynthesis uroporphyrinogen III synthase" evidence="1">
    <location>
        <begin position="1"/>
        <end position="73"/>
    </location>
</feature>
<dbReference type="SUPFAM" id="SSF69618">
    <property type="entry name" value="HemD-like"/>
    <property type="match status" value="1"/>
</dbReference>
<dbReference type="UniPathway" id="UPA00251">
    <property type="reaction ID" value="UER00320"/>
</dbReference>
<name>A0A0C3ATW5_9AGAM</name>
<dbReference type="GO" id="GO:0005829">
    <property type="term" value="C:cytosol"/>
    <property type="evidence" value="ECO:0007669"/>
    <property type="project" value="TreeGrafter"/>
</dbReference>
<dbReference type="STRING" id="1036808.A0A0C3ATW5"/>
<dbReference type="AlphaFoldDB" id="A0A0C3ATW5"/>
<dbReference type="GO" id="GO:0006780">
    <property type="term" value="P:uroporphyrinogen III biosynthetic process"/>
    <property type="evidence" value="ECO:0007669"/>
    <property type="project" value="InterPro"/>
</dbReference>
<reference evidence="2 3" key="1">
    <citation type="submission" date="2014-04" db="EMBL/GenBank/DDBJ databases">
        <authorList>
            <consortium name="DOE Joint Genome Institute"/>
            <person name="Kuo A."/>
            <person name="Kohler A."/>
            <person name="Nagy L.G."/>
            <person name="Floudas D."/>
            <person name="Copeland A."/>
            <person name="Barry K.W."/>
            <person name="Cichocki N."/>
            <person name="Veneault-Fourrey C."/>
            <person name="LaButti K."/>
            <person name="Lindquist E.A."/>
            <person name="Lipzen A."/>
            <person name="Lundell T."/>
            <person name="Morin E."/>
            <person name="Murat C."/>
            <person name="Sun H."/>
            <person name="Tunlid A."/>
            <person name="Henrissat B."/>
            <person name="Grigoriev I.V."/>
            <person name="Hibbett D.S."/>
            <person name="Martin F."/>
            <person name="Nordberg H.P."/>
            <person name="Cantor M.N."/>
            <person name="Hua S.X."/>
        </authorList>
    </citation>
    <scope>NUCLEOTIDE SEQUENCE [LARGE SCALE GENOMIC DNA]</scope>
    <source>
        <strain evidence="2 3">Foug A</strain>
    </source>
</reference>
<evidence type="ECO:0000259" key="1">
    <source>
        <dbReference type="Pfam" id="PF02602"/>
    </source>
</evidence>
<dbReference type="GO" id="GO:0004852">
    <property type="term" value="F:uroporphyrinogen-III synthase activity"/>
    <property type="evidence" value="ECO:0007669"/>
    <property type="project" value="InterPro"/>
</dbReference>
<sequence>WVVFFAPSAAERVLPALLEQLQFQCINSSAELVGNKQRVRIAVIGPTTASFMQDALKLRVDVVAPRPTSKDLASAISAFDGT</sequence>
<organism evidence="2 3">
    <name type="scientific">Scleroderma citrinum Foug A</name>
    <dbReference type="NCBI Taxonomy" id="1036808"/>
    <lineage>
        <taxon>Eukaryota</taxon>
        <taxon>Fungi</taxon>
        <taxon>Dikarya</taxon>
        <taxon>Basidiomycota</taxon>
        <taxon>Agaricomycotina</taxon>
        <taxon>Agaricomycetes</taxon>
        <taxon>Agaricomycetidae</taxon>
        <taxon>Boletales</taxon>
        <taxon>Sclerodermatineae</taxon>
        <taxon>Sclerodermataceae</taxon>
        <taxon>Scleroderma</taxon>
    </lineage>
</organism>
<dbReference type="HOGENOM" id="CLU_2564786_0_0_1"/>
<feature type="non-terminal residue" evidence="2">
    <location>
        <position position="1"/>
    </location>
</feature>
<dbReference type="InterPro" id="IPR039793">
    <property type="entry name" value="UROS/Hem4"/>
</dbReference>
<dbReference type="OrthoDB" id="5595751at2759"/>
<reference evidence="3" key="2">
    <citation type="submission" date="2015-01" db="EMBL/GenBank/DDBJ databases">
        <title>Evolutionary Origins and Diversification of the Mycorrhizal Mutualists.</title>
        <authorList>
            <consortium name="DOE Joint Genome Institute"/>
            <consortium name="Mycorrhizal Genomics Consortium"/>
            <person name="Kohler A."/>
            <person name="Kuo A."/>
            <person name="Nagy L.G."/>
            <person name="Floudas D."/>
            <person name="Copeland A."/>
            <person name="Barry K.W."/>
            <person name="Cichocki N."/>
            <person name="Veneault-Fourrey C."/>
            <person name="LaButti K."/>
            <person name="Lindquist E.A."/>
            <person name="Lipzen A."/>
            <person name="Lundell T."/>
            <person name="Morin E."/>
            <person name="Murat C."/>
            <person name="Riley R."/>
            <person name="Ohm R."/>
            <person name="Sun H."/>
            <person name="Tunlid A."/>
            <person name="Henrissat B."/>
            <person name="Grigoriev I.V."/>
            <person name="Hibbett D.S."/>
            <person name="Martin F."/>
        </authorList>
    </citation>
    <scope>NUCLEOTIDE SEQUENCE [LARGE SCALE GENOMIC DNA]</scope>
    <source>
        <strain evidence="3">Foug A</strain>
    </source>
</reference>
<gene>
    <name evidence="2" type="ORF">SCLCIDRAFT_105448</name>
</gene>
<evidence type="ECO:0000313" key="2">
    <source>
        <dbReference type="EMBL" id="KIM68402.1"/>
    </source>
</evidence>
<keyword evidence="3" id="KW-1185">Reference proteome</keyword>
<evidence type="ECO:0000313" key="3">
    <source>
        <dbReference type="Proteomes" id="UP000053989"/>
    </source>
</evidence>
<proteinExistence type="predicted"/>
<dbReference type="Proteomes" id="UP000053989">
    <property type="component" value="Unassembled WGS sequence"/>
</dbReference>
<dbReference type="InParanoid" id="A0A0C3ATW5"/>
<dbReference type="InterPro" id="IPR036108">
    <property type="entry name" value="4pyrrol_syn_uPrphyn_synt_sf"/>
</dbReference>
<dbReference type="EMBL" id="KN822009">
    <property type="protein sequence ID" value="KIM68402.1"/>
    <property type="molecule type" value="Genomic_DNA"/>
</dbReference>
<dbReference type="InterPro" id="IPR003754">
    <property type="entry name" value="4pyrrol_synth_uPrphyn_synth"/>
</dbReference>
<dbReference type="Pfam" id="PF02602">
    <property type="entry name" value="HEM4"/>
    <property type="match status" value="1"/>
</dbReference>
<dbReference type="GO" id="GO:0006782">
    <property type="term" value="P:protoporphyrinogen IX biosynthetic process"/>
    <property type="evidence" value="ECO:0007669"/>
    <property type="project" value="UniProtKB-UniPathway"/>
</dbReference>
<accession>A0A0C3ATW5</accession>
<dbReference type="PANTHER" id="PTHR12390">
    <property type="entry name" value="UROPORPHYRINOGEN III SYNTHASE"/>
    <property type="match status" value="1"/>
</dbReference>